<reference evidence="2" key="2">
    <citation type="submission" date="2021-12" db="EMBL/GenBank/DDBJ databases">
        <title>Resequencing data analysis of finger millet.</title>
        <authorList>
            <person name="Hatakeyama M."/>
            <person name="Aluri S."/>
            <person name="Balachadran M.T."/>
            <person name="Sivarajan S.R."/>
            <person name="Poveda L."/>
            <person name="Shimizu-Inatsugi R."/>
            <person name="Schlapbach R."/>
            <person name="Sreeman S.M."/>
            <person name="Shimizu K.K."/>
        </authorList>
    </citation>
    <scope>NUCLEOTIDE SEQUENCE</scope>
</reference>
<reference evidence="2" key="1">
    <citation type="journal article" date="2018" name="DNA Res.">
        <title>Multiple hybrid de novo genome assembly of finger millet, an orphan allotetraploid crop.</title>
        <authorList>
            <person name="Hatakeyama M."/>
            <person name="Aluri S."/>
            <person name="Balachadran M.T."/>
            <person name="Sivarajan S.R."/>
            <person name="Patrignani A."/>
            <person name="Gruter S."/>
            <person name="Poveda L."/>
            <person name="Shimizu-Inatsugi R."/>
            <person name="Baeten J."/>
            <person name="Francoijs K.J."/>
            <person name="Nataraja K.N."/>
            <person name="Reddy Y.A.N."/>
            <person name="Phadnis S."/>
            <person name="Ravikumar R.L."/>
            <person name="Schlapbach R."/>
            <person name="Sreeman S.M."/>
            <person name="Shimizu K.K."/>
        </authorList>
    </citation>
    <scope>NUCLEOTIDE SEQUENCE</scope>
</reference>
<evidence type="ECO:0000313" key="2">
    <source>
        <dbReference type="EMBL" id="GJN11588.1"/>
    </source>
</evidence>
<organism evidence="2 3">
    <name type="scientific">Eleusine coracana subsp. coracana</name>
    <dbReference type="NCBI Taxonomy" id="191504"/>
    <lineage>
        <taxon>Eukaryota</taxon>
        <taxon>Viridiplantae</taxon>
        <taxon>Streptophyta</taxon>
        <taxon>Embryophyta</taxon>
        <taxon>Tracheophyta</taxon>
        <taxon>Spermatophyta</taxon>
        <taxon>Magnoliopsida</taxon>
        <taxon>Liliopsida</taxon>
        <taxon>Poales</taxon>
        <taxon>Poaceae</taxon>
        <taxon>PACMAD clade</taxon>
        <taxon>Chloridoideae</taxon>
        <taxon>Cynodonteae</taxon>
        <taxon>Eleusininae</taxon>
        <taxon>Eleusine</taxon>
    </lineage>
</organism>
<sequence length="107" mass="11434">MSSWGLGWKRSSEIFHLTLDYGDYNDDDYHHRQPSSPPPPSGTPSAAAAAAAAAQSSSPDGHLQRGPRVPHRAGLVGQRRRGPGRAYGSSPSSWSRCPRPTTPSLSI</sequence>
<evidence type="ECO:0000313" key="3">
    <source>
        <dbReference type="Proteomes" id="UP001054889"/>
    </source>
</evidence>
<dbReference type="AlphaFoldDB" id="A0AAV5DMS4"/>
<proteinExistence type="predicted"/>
<keyword evidence="3" id="KW-1185">Reference proteome</keyword>
<feature type="compositionally biased region" description="Low complexity" evidence="1">
    <location>
        <begin position="89"/>
        <end position="107"/>
    </location>
</feature>
<protein>
    <submittedName>
        <fullName evidence="2">Uncharacterized protein</fullName>
    </submittedName>
</protein>
<name>A0AAV5DMS4_ELECO</name>
<gene>
    <name evidence="2" type="primary">ga29789</name>
    <name evidence="2" type="ORF">PR202_ga29789</name>
</gene>
<evidence type="ECO:0000256" key="1">
    <source>
        <dbReference type="SAM" id="MobiDB-lite"/>
    </source>
</evidence>
<feature type="region of interest" description="Disordered" evidence="1">
    <location>
        <begin position="23"/>
        <end position="107"/>
    </location>
</feature>
<feature type="compositionally biased region" description="Low complexity" evidence="1">
    <location>
        <begin position="43"/>
        <end position="59"/>
    </location>
</feature>
<dbReference type="Proteomes" id="UP001054889">
    <property type="component" value="Unassembled WGS sequence"/>
</dbReference>
<accession>A0AAV5DMS4</accession>
<dbReference type="EMBL" id="BQKI01000018">
    <property type="protein sequence ID" value="GJN11588.1"/>
    <property type="molecule type" value="Genomic_DNA"/>
</dbReference>
<comment type="caution">
    <text evidence="2">The sequence shown here is derived from an EMBL/GenBank/DDBJ whole genome shotgun (WGS) entry which is preliminary data.</text>
</comment>